<reference evidence="2" key="3">
    <citation type="journal article" date="2016" name="Genome Announc.">
        <title>Complete Genome Sequences of Four Strains from the 2015-2016 Elizabethkingia anophelis Outbreak.</title>
        <authorList>
            <person name="Nicholson A.C."/>
            <person name="Whitney A.M."/>
            <person name="Emery B.D."/>
            <person name="Bell M.E."/>
            <person name="Gartin J.T."/>
            <person name="Humrighouse B.W."/>
            <person name="Loparev V.N."/>
            <person name="Batra D."/>
            <person name="Sheth M."/>
            <person name="Rowe L.A."/>
            <person name="Juieng P."/>
            <person name="Knipe K."/>
            <person name="Gulvik C."/>
            <person name="McQuiston J.R."/>
        </authorList>
    </citation>
    <scope>NUCLEOTIDE SEQUENCE</scope>
</reference>
<evidence type="ECO:0000256" key="1">
    <source>
        <dbReference type="SAM" id="MobiDB-lite"/>
    </source>
</evidence>
<evidence type="ECO:0000313" key="2">
    <source>
        <dbReference type="EMBL" id="DAC74713.1"/>
    </source>
</evidence>
<dbReference type="EMBL" id="BK010593">
    <property type="protein sequence ID" value="DAC74713.1"/>
    <property type="molecule type" value="Genomic_DNA"/>
</dbReference>
<sequence>MKSRTNRSRKTRKRKKFVPPPKRKGGTNNRPLSKKMKYGLIALGVVLFIALLILSVVISNLGISKGHTH</sequence>
<reference evidence="2" key="6">
    <citation type="journal article" date="2017" name="Nat. Commun.">
        <title>Evolutionary dynamics and genomic features of the Elizabethkingia anophelis 2015 to 2016 Wisconsin outbreak strain.</title>
        <authorList>
            <person name="Perrin A."/>
            <person name="Larsonneur E."/>
            <person name="Nicholson A.C."/>
            <person name="Edwards D.J."/>
            <person name="Gundlach K.M."/>
            <person name="Whitney A.M."/>
            <person name="Gulvik C.A."/>
            <person name="Bell M.E."/>
            <person name="Rendueles O."/>
            <person name="Cury J."/>
            <person name="Hugon P."/>
            <person name="Clermont D."/>
            <person name="Enouf V."/>
            <person name="Loparev V."/>
            <person name="Juieng P."/>
            <person name="Monson T."/>
            <person name="Warshauer D."/>
            <person name="Elbadawi L.I."/>
            <person name="Walters M.S."/>
            <person name="Crist M.B."/>
            <person name="Noble-Wang J."/>
            <person name="Borlaug G."/>
            <person name="Rocha E.P.C."/>
            <person name="Criscuolo A."/>
            <person name="Touchon M."/>
            <person name="Davis J.P."/>
            <person name="Holt K.E."/>
            <person name="McQuiston J.R."/>
            <person name="Brisse S."/>
        </authorList>
    </citation>
    <scope>NUCLEOTIDE SEQUENCE</scope>
</reference>
<reference evidence="2" key="2">
    <citation type="journal article" date="2014" name="PLoS ONE">
        <title>Insights from the genome annotation of Elizabethkingia anophelis from the malaria vector Anopheles gambiae.</title>
        <authorList>
            <person name="Kukutla P."/>
            <person name="Lindberg B.G."/>
            <person name="Pei D."/>
            <person name="Rayl M."/>
            <person name="Yu W."/>
            <person name="Steritz M."/>
            <person name="Faye I."/>
            <person name="Xu J."/>
        </authorList>
    </citation>
    <scope>NUCLEOTIDE SEQUENCE</scope>
</reference>
<gene>
    <name evidence="2" type="primary">ICEEaI(7)_NUH6_20883_20674</name>
    <name evidence="3" type="synonym">ICEEaI(7)_NUH11_57527_57736</name>
</gene>
<reference evidence="2" key="5">
    <citation type="journal article" date="2017" name="Genome Announc.">
        <title>Complete Circularized Genome Sequences of Four Strains of Elizabethkingia anophelis, Including Two Novel Strains Isolated from Wild-Caught Anopheles sinensis.</title>
        <authorList>
            <person name="Pei D."/>
            <person name="Nicholson A.C."/>
            <person name="Jiang J."/>
            <person name="Chen H."/>
            <person name="Whitney A.M."/>
            <person name="Villarma A."/>
            <person name="Bell M."/>
            <person name="Humrighouse B."/>
            <person name="Rowe L.A."/>
            <person name="Sheth M."/>
            <person name="Batra D."/>
            <person name="Juieng P."/>
            <person name="Loparev V.N."/>
            <person name="McQuiston J.R."/>
            <person name="Lan Y."/>
            <person name="Ma Y."/>
            <person name="Xu J."/>
        </authorList>
    </citation>
    <scope>NUCLEOTIDE SEQUENCE</scope>
</reference>
<feature type="compositionally biased region" description="Basic residues" evidence="1">
    <location>
        <begin position="1"/>
        <end position="25"/>
    </location>
</feature>
<name>A0A455ZCZ5_9FLAO</name>
<reference evidence="2" key="1">
    <citation type="journal article" date="2014" name="Genome Biol. Evol.">
        <title>Comparative genomic analysis of malaria mosquito vector-associated novel pathogen Elizabethkingia anophelis.</title>
        <authorList>
            <person name="Teo J."/>
            <person name="Tan S.Y."/>
            <person name="Liu Y."/>
            <person name="Tay M."/>
            <person name="Ding Y."/>
            <person name="Li Y."/>
            <person name="Kjelleberg S."/>
            <person name="Givskov M."/>
            <person name="Lin R.T."/>
            <person name="Yang L."/>
        </authorList>
    </citation>
    <scope>NUCLEOTIDE SEQUENCE</scope>
</reference>
<reference evidence="2" key="4">
    <citation type="journal article" date="2016" name="Sci. Rep.">
        <title>Genomic epidemiology and global diversity of the emerging bacterial pathogen Elizabethkingia anophelis.</title>
        <authorList>
            <person name="Breurec S."/>
            <person name="Criscuolo A."/>
            <person name="Diancourt L."/>
            <person name="Rendueles O."/>
            <person name="Vandenbogaert M."/>
            <person name="Passet V."/>
            <person name="Caro V."/>
            <person name="Rocha E.P."/>
            <person name="Touchon M."/>
            <person name="Brisse S."/>
        </authorList>
    </citation>
    <scope>NUCLEOTIDE SEQUENCE</scope>
</reference>
<proteinExistence type="predicted"/>
<feature type="region of interest" description="Disordered" evidence="1">
    <location>
        <begin position="1"/>
        <end position="32"/>
    </location>
</feature>
<dbReference type="AlphaFoldDB" id="A0A455ZCZ5"/>
<protein>
    <submittedName>
        <fullName evidence="2">Uncharacterized protein</fullName>
    </submittedName>
</protein>
<dbReference type="EMBL" id="BK010594">
    <property type="protein sequence ID" value="DAC74828.1"/>
    <property type="molecule type" value="Genomic_DNA"/>
</dbReference>
<accession>A0A455ZCZ5</accession>
<organism evidence="2">
    <name type="scientific">Elizabethkingia anophelis</name>
    <dbReference type="NCBI Taxonomy" id="1117645"/>
    <lineage>
        <taxon>Bacteria</taxon>
        <taxon>Pseudomonadati</taxon>
        <taxon>Bacteroidota</taxon>
        <taxon>Flavobacteriia</taxon>
        <taxon>Flavobacteriales</taxon>
        <taxon>Weeksellaceae</taxon>
        <taxon>Elizabethkingia</taxon>
    </lineage>
</organism>
<reference evidence="2" key="7">
    <citation type="journal article" date="2017" name="Sci. Rep.">
        <title>Genomic features, phylogenetic relationships, and comparative genomics of Elizabethkingia anophelis strain EM361-97 isolated in Taiwan.</title>
        <authorList>
            <person name="Lin J.N."/>
            <person name="Lai C.H."/>
            <person name="Yang C.H."/>
            <person name="Huang Y.H."/>
            <person name="Lin H.H."/>
        </authorList>
    </citation>
    <scope>NUCLEOTIDE SEQUENCE</scope>
</reference>
<evidence type="ECO:0000313" key="3">
    <source>
        <dbReference type="EMBL" id="DAC74828.1"/>
    </source>
</evidence>
<reference evidence="2" key="8">
    <citation type="journal article" date="2018" name="J. ISSAAS">
        <title>In Silico Identification of Three Types of Integrative and Conjugative Elements (ICEs) in Elizabethkingia anophelis Strains Isolated from Around the World.</title>
        <authorList>
            <person name="Xu J."/>
            <person name="Pei D."/>
            <person name="Nicholson A."/>
            <person name="Lan Y."/>
            <person name="Xia Q."/>
        </authorList>
    </citation>
    <scope>NUCLEOTIDE SEQUENCE</scope>
</reference>